<feature type="region of interest" description="Disordered" evidence="1">
    <location>
        <begin position="77"/>
        <end position="97"/>
    </location>
</feature>
<comment type="caution">
    <text evidence="2">The sequence shown here is derived from an EMBL/GenBank/DDBJ whole genome shotgun (WGS) entry which is preliminary data.</text>
</comment>
<proteinExistence type="predicted"/>
<evidence type="ECO:0000313" key="2">
    <source>
        <dbReference type="EMBL" id="KAI7840611.1"/>
    </source>
</evidence>
<dbReference type="EMBL" id="JADXDR010000077">
    <property type="protein sequence ID" value="KAI7840611.1"/>
    <property type="molecule type" value="Genomic_DNA"/>
</dbReference>
<reference evidence="2" key="1">
    <citation type="submission" date="2020-11" db="EMBL/GenBank/DDBJ databases">
        <title>Chlorella ohadii genome sequencing and assembly.</title>
        <authorList>
            <person name="Murik O."/>
            <person name="Treves H."/>
            <person name="Kedem I."/>
            <person name="Shotland Y."/>
            <person name="Kaplan A."/>
        </authorList>
    </citation>
    <scope>NUCLEOTIDE SEQUENCE</scope>
    <source>
        <strain evidence="2">1</strain>
    </source>
</reference>
<dbReference type="AlphaFoldDB" id="A0AAD5DPB2"/>
<sequence length="97" mass="9903">MRECIGEGPEAGQAPLPLILHQARKTVAMAGASTSLLFMAEADAALDETNRHLVVRLFDGLSTSSAVPAARFYGGSRGGGGGKPCAAAGHIKKARKG</sequence>
<keyword evidence="3" id="KW-1185">Reference proteome</keyword>
<gene>
    <name evidence="2" type="ORF">COHA_005633</name>
</gene>
<accession>A0AAD5DPB2</accession>
<protein>
    <submittedName>
        <fullName evidence="2">Uncharacterized protein</fullName>
    </submittedName>
</protein>
<dbReference type="Proteomes" id="UP001205105">
    <property type="component" value="Unassembled WGS sequence"/>
</dbReference>
<name>A0AAD5DPB2_9CHLO</name>
<evidence type="ECO:0000313" key="3">
    <source>
        <dbReference type="Proteomes" id="UP001205105"/>
    </source>
</evidence>
<organism evidence="2 3">
    <name type="scientific">Chlorella ohadii</name>
    <dbReference type="NCBI Taxonomy" id="2649997"/>
    <lineage>
        <taxon>Eukaryota</taxon>
        <taxon>Viridiplantae</taxon>
        <taxon>Chlorophyta</taxon>
        <taxon>core chlorophytes</taxon>
        <taxon>Trebouxiophyceae</taxon>
        <taxon>Chlorellales</taxon>
        <taxon>Chlorellaceae</taxon>
        <taxon>Chlorella clade</taxon>
        <taxon>Chlorella</taxon>
    </lineage>
</organism>
<evidence type="ECO:0000256" key="1">
    <source>
        <dbReference type="SAM" id="MobiDB-lite"/>
    </source>
</evidence>